<protein>
    <submittedName>
        <fullName evidence="1">Uncharacterized protein</fullName>
    </submittedName>
</protein>
<accession>A0A0B7AY43</accession>
<name>A0A0B7AY43_9EUPU</name>
<dbReference type="GO" id="GO:0034551">
    <property type="term" value="P:mitochondrial respiratory chain complex III assembly"/>
    <property type="evidence" value="ECO:0007669"/>
    <property type="project" value="InterPro"/>
</dbReference>
<dbReference type="GO" id="GO:0005739">
    <property type="term" value="C:mitochondrion"/>
    <property type="evidence" value="ECO:0007669"/>
    <property type="project" value="GOC"/>
</dbReference>
<reference evidence="1" key="1">
    <citation type="submission" date="2014-12" db="EMBL/GenBank/DDBJ databases">
        <title>Insight into the proteome of Arion vulgaris.</title>
        <authorList>
            <person name="Aradska J."/>
            <person name="Bulat T."/>
            <person name="Smidak R."/>
            <person name="Sarate P."/>
            <person name="Gangsoo J."/>
            <person name="Sialana F."/>
            <person name="Bilban M."/>
            <person name="Lubec G."/>
        </authorList>
    </citation>
    <scope>NUCLEOTIDE SEQUENCE</scope>
    <source>
        <tissue evidence="1">Skin</tissue>
    </source>
</reference>
<dbReference type="InterPro" id="IPR027858">
    <property type="entry name" value="BRAWNIN"/>
</dbReference>
<dbReference type="EMBL" id="HACG01038081">
    <property type="protein sequence ID" value="CEK84946.1"/>
    <property type="molecule type" value="Transcribed_RNA"/>
</dbReference>
<dbReference type="AlphaFoldDB" id="A0A0B7AY43"/>
<dbReference type="Pfam" id="PF14990">
    <property type="entry name" value="DUF4516"/>
    <property type="match status" value="1"/>
</dbReference>
<organism evidence="1">
    <name type="scientific">Arion vulgaris</name>
    <dbReference type="NCBI Taxonomy" id="1028688"/>
    <lineage>
        <taxon>Eukaryota</taxon>
        <taxon>Metazoa</taxon>
        <taxon>Spiralia</taxon>
        <taxon>Lophotrochozoa</taxon>
        <taxon>Mollusca</taxon>
        <taxon>Gastropoda</taxon>
        <taxon>Heterobranchia</taxon>
        <taxon>Euthyneura</taxon>
        <taxon>Panpulmonata</taxon>
        <taxon>Eupulmonata</taxon>
        <taxon>Stylommatophora</taxon>
        <taxon>Helicina</taxon>
        <taxon>Arionoidea</taxon>
        <taxon>Arionidae</taxon>
        <taxon>Arion</taxon>
    </lineage>
</organism>
<sequence>MIIKKLSFSTELKYITMPVGLSWPRYISVVTVAMLSMFAGSQSVHTLYRPLEDLQARVELEKENLRKAATDKNVDKVTTP</sequence>
<gene>
    <name evidence="1" type="primary">ORF145410</name>
</gene>
<proteinExistence type="predicted"/>
<evidence type="ECO:0000313" key="1">
    <source>
        <dbReference type="EMBL" id="CEK84946.1"/>
    </source>
</evidence>